<dbReference type="AlphaFoldDB" id="A0A840BKA9"/>
<dbReference type="RefSeq" id="WP_183633316.1">
    <property type="nucleotide sequence ID" value="NZ_BAABLE010000011.1"/>
</dbReference>
<keyword evidence="2" id="KW-1185">Reference proteome</keyword>
<organism evidence="1 2">
    <name type="scientific">Niveibacterium umoris</name>
    <dbReference type="NCBI Taxonomy" id="1193620"/>
    <lineage>
        <taxon>Bacteria</taxon>
        <taxon>Pseudomonadati</taxon>
        <taxon>Pseudomonadota</taxon>
        <taxon>Betaproteobacteria</taxon>
        <taxon>Rhodocyclales</taxon>
        <taxon>Rhodocyclaceae</taxon>
        <taxon>Niveibacterium</taxon>
    </lineage>
</organism>
<name>A0A840BKA9_9RHOO</name>
<protein>
    <submittedName>
        <fullName evidence="1">Uncharacterized protein</fullName>
    </submittedName>
</protein>
<dbReference type="EMBL" id="JACIET010000001">
    <property type="protein sequence ID" value="MBB4012018.1"/>
    <property type="molecule type" value="Genomic_DNA"/>
</dbReference>
<reference evidence="1 2" key="1">
    <citation type="submission" date="2020-08" db="EMBL/GenBank/DDBJ databases">
        <title>Genomic Encyclopedia of Type Strains, Phase IV (KMG-IV): sequencing the most valuable type-strain genomes for metagenomic binning, comparative biology and taxonomic classification.</title>
        <authorList>
            <person name="Goeker M."/>
        </authorList>
    </citation>
    <scope>NUCLEOTIDE SEQUENCE [LARGE SCALE GENOMIC DNA]</scope>
    <source>
        <strain evidence="1 2">DSM 106739</strain>
    </source>
</reference>
<accession>A0A840BKA9</accession>
<proteinExistence type="predicted"/>
<gene>
    <name evidence="1" type="ORF">GGR36_001326</name>
</gene>
<comment type="caution">
    <text evidence="1">The sequence shown here is derived from an EMBL/GenBank/DDBJ whole genome shotgun (WGS) entry which is preliminary data.</text>
</comment>
<sequence>MPTSTWNLEAGSGDWNTASNWNPAGVPSDAAAFASSTQTGISFSQASGSVVNSIEFAAGASAYTFTFSAPSPTTPTLVIAGNGVTNNSMSQQSFIVAAASSGYQNPQLKFTHSASAGGANNYYCAGPATAQDSGGGVIRFADTSSAGAANFMAWTGAGTPPRYGSTVGGEISFGDSSTAASASFTIYGSLGSDGDTFGNAVFHDSSTAANATFTNIGGTVSGGDGGNTQFYDNSTAGDAHFCNKGGTFSKANGGDVAFDGTASGSYGHFYNYAAPAAGAYGGVTSFNNNPPEVTLGGASAGNGAYFNFGARNSEQGGGGHVEFSARHGSPTAANGIFNNYGSTISGNATAGHTIFSINQPSSYFPTAGSATFYNHPAAAPGGAAGFTAFSVYTNSDSTGSAGDSCNVPTAGEGTFYNLGAYISGASGGYTTFSGTSTAGNAVLFAYGGTNGGYGGKIAFYDNSSGGTSSISLVDNGELDLSYHAGGVTLANLELRGGIIRVTLGSTPTSLTLTGALALPYPTTLSFQSSGVSAGRPYTVLTAPNLTDFSADQFNGNSVDGMTPTFAIVGNALQVMFA</sequence>
<evidence type="ECO:0000313" key="2">
    <source>
        <dbReference type="Proteomes" id="UP000561045"/>
    </source>
</evidence>
<dbReference type="Proteomes" id="UP000561045">
    <property type="component" value="Unassembled WGS sequence"/>
</dbReference>
<evidence type="ECO:0000313" key="1">
    <source>
        <dbReference type="EMBL" id="MBB4012018.1"/>
    </source>
</evidence>